<evidence type="ECO:0000256" key="5">
    <source>
        <dbReference type="RuleBase" id="RU000663"/>
    </source>
</evidence>
<dbReference type="GO" id="GO:0002181">
    <property type="term" value="P:cytoplasmic translation"/>
    <property type="evidence" value="ECO:0007669"/>
    <property type="project" value="TreeGrafter"/>
</dbReference>
<comment type="function">
    <text evidence="4">Component of the large ribosomal subunit. The ribosome is a large ribonucleoprotein complex responsible for the synthesis of proteins in the cell.</text>
</comment>
<protein>
    <recommendedName>
        <fullName evidence="5">Ribosomal protein L15</fullName>
    </recommendedName>
</protein>
<dbReference type="InterPro" id="IPR000439">
    <property type="entry name" value="Ribosomal_eL15"/>
</dbReference>
<dbReference type="PANTHER" id="PTHR11847:SF4">
    <property type="entry name" value="LARGE RIBOSOMAL SUBUNIT PROTEIN EL15"/>
    <property type="match status" value="1"/>
</dbReference>
<dbReference type="OrthoDB" id="10255148at2759"/>
<dbReference type="PANTHER" id="PTHR11847">
    <property type="entry name" value="RIBOSOMAL PROTEIN L15"/>
    <property type="match status" value="1"/>
</dbReference>
<dbReference type="InterPro" id="IPR024794">
    <property type="entry name" value="Rbsml_eL15_core_dom_sf"/>
</dbReference>
<evidence type="ECO:0000313" key="6">
    <source>
        <dbReference type="EMBL" id="CBY23095.1"/>
    </source>
</evidence>
<dbReference type="FunFam" id="3.40.1120.10:FF:000001">
    <property type="entry name" value="Ribosomal protein L15"/>
    <property type="match status" value="1"/>
</dbReference>
<gene>
    <name evidence="6" type="ORF">GSOID_T00015023001</name>
</gene>
<evidence type="ECO:0000256" key="1">
    <source>
        <dbReference type="ARBA" id="ARBA00006857"/>
    </source>
</evidence>
<evidence type="ECO:0000256" key="4">
    <source>
        <dbReference type="ARBA" id="ARBA00034092"/>
    </source>
</evidence>
<dbReference type="AlphaFoldDB" id="E4WZZ7"/>
<dbReference type="FunCoup" id="E4WZZ7">
    <property type="interactions" value="491"/>
</dbReference>
<dbReference type="SMART" id="SM01384">
    <property type="entry name" value="Ribosomal_L15e"/>
    <property type="match status" value="1"/>
</dbReference>
<dbReference type="InterPro" id="IPR012678">
    <property type="entry name" value="Ribosomal_uL23/eL15/eS24_sf"/>
</dbReference>
<keyword evidence="7" id="KW-1185">Reference proteome</keyword>
<organism evidence="6">
    <name type="scientific">Oikopleura dioica</name>
    <name type="common">Tunicate</name>
    <dbReference type="NCBI Taxonomy" id="34765"/>
    <lineage>
        <taxon>Eukaryota</taxon>
        <taxon>Metazoa</taxon>
        <taxon>Chordata</taxon>
        <taxon>Tunicata</taxon>
        <taxon>Appendicularia</taxon>
        <taxon>Copelata</taxon>
        <taxon>Oikopleuridae</taxon>
        <taxon>Oikopleura</taxon>
    </lineage>
</organism>
<dbReference type="Proteomes" id="UP000001307">
    <property type="component" value="Unassembled WGS sequence"/>
</dbReference>
<dbReference type="SUPFAM" id="SSF54189">
    <property type="entry name" value="Ribosomal proteins S24e, L23 and L15e"/>
    <property type="match status" value="1"/>
</dbReference>
<dbReference type="Gene3D" id="3.40.1120.10">
    <property type="entry name" value="Ribosomal protein l15e"/>
    <property type="match status" value="1"/>
</dbReference>
<dbReference type="EMBL" id="FN653020">
    <property type="protein sequence ID" value="CBY23095.1"/>
    <property type="molecule type" value="Genomic_DNA"/>
</dbReference>
<dbReference type="NCBIfam" id="NF003269">
    <property type="entry name" value="PRK04243.1"/>
    <property type="match status" value="1"/>
</dbReference>
<name>E4WZZ7_OIKDI</name>
<dbReference type="GO" id="GO:0022625">
    <property type="term" value="C:cytosolic large ribosomal subunit"/>
    <property type="evidence" value="ECO:0007669"/>
    <property type="project" value="TreeGrafter"/>
</dbReference>
<evidence type="ECO:0000313" key="7">
    <source>
        <dbReference type="Proteomes" id="UP000001307"/>
    </source>
</evidence>
<accession>E4WZZ7</accession>
<proteinExistence type="inferred from homology"/>
<dbReference type="InParanoid" id="E4WZZ7"/>
<keyword evidence="3 5" id="KW-0687">Ribonucleoprotein</keyword>
<reference evidence="6" key="1">
    <citation type="journal article" date="2010" name="Science">
        <title>Plasticity of animal genome architecture unmasked by rapid evolution of a pelagic tunicate.</title>
        <authorList>
            <person name="Denoeud F."/>
            <person name="Henriet S."/>
            <person name="Mungpakdee S."/>
            <person name="Aury J.M."/>
            <person name="Da Silva C."/>
            <person name="Brinkmann H."/>
            <person name="Mikhaleva J."/>
            <person name="Olsen L.C."/>
            <person name="Jubin C."/>
            <person name="Canestro C."/>
            <person name="Bouquet J.M."/>
            <person name="Danks G."/>
            <person name="Poulain J."/>
            <person name="Campsteijn C."/>
            <person name="Adamski M."/>
            <person name="Cross I."/>
            <person name="Yadetie F."/>
            <person name="Muffato M."/>
            <person name="Louis A."/>
            <person name="Butcher S."/>
            <person name="Tsagkogeorga G."/>
            <person name="Konrad A."/>
            <person name="Singh S."/>
            <person name="Jensen M.F."/>
            <person name="Cong E.H."/>
            <person name="Eikeseth-Otteraa H."/>
            <person name="Noel B."/>
            <person name="Anthouard V."/>
            <person name="Porcel B.M."/>
            <person name="Kachouri-Lafond R."/>
            <person name="Nishino A."/>
            <person name="Ugolini M."/>
            <person name="Chourrout P."/>
            <person name="Nishida H."/>
            <person name="Aasland R."/>
            <person name="Huzurbazar S."/>
            <person name="Westhof E."/>
            <person name="Delsuc F."/>
            <person name="Lehrach H."/>
            <person name="Reinhardt R."/>
            <person name="Weissenbach J."/>
            <person name="Roy S.W."/>
            <person name="Artiguenave F."/>
            <person name="Postlethwait J.H."/>
            <person name="Manak J.R."/>
            <person name="Thompson E.M."/>
            <person name="Jaillon O."/>
            <person name="Du Pasquier L."/>
            <person name="Boudinot P."/>
            <person name="Liberles D.A."/>
            <person name="Volff J.N."/>
            <person name="Philippe H."/>
            <person name="Lenhard B."/>
            <person name="Roest Crollius H."/>
            <person name="Wincker P."/>
            <person name="Chourrout D."/>
        </authorList>
    </citation>
    <scope>NUCLEOTIDE SEQUENCE [LARGE SCALE GENOMIC DNA]</scope>
</reference>
<evidence type="ECO:0000256" key="3">
    <source>
        <dbReference type="ARBA" id="ARBA00023274"/>
    </source>
</evidence>
<sequence length="203" mass="23727">MGAYKYMNEVWRKKSSDTMRYLQRIRVWQYRNLNTIHRASKPTRPEKARRLGYKATQGFVVYRIKIRRGGRKKPVPKGATMGKPTNMGVFVQFARRLQSVAEERVGRHCGSLRVMNSYWVGEDSTYKYFEVILVDPNHNAIRNNAKLQWITKSVHKHREMRGLTSAGKHSRGVGKGHKYANTIGGSTHAAWKRRNTLRLRRKR</sequence>
<dbReference type="GO" id="GO:0003735">
    <property type="term" value="F:structural constituent of ribosome"/>
    <property type="evidence" value="ECO:0007669"/>
    <property type="project" value="InterPro"/>
</dbReference>
<dbReference type="Pfam" id="PF00827">
    <property type="entry name" value="Ribosomal_L15e"/>
    <property type="match status" value="1"/>
</dbReference>
<comment type="similarity">
    <text evidence="1 5">Belongs to the eukaryotic ribosomal protein eL15 family.</text>
</comment>
<keyword evidence="2 5" id="KW-0689">Ribosomal protein</keyword>
<evidence type="ECO:0000256" key="2">
    <source>
        <dbReference type="ARBA" id="ARBA00022980"/>
    </source>
</evidence>
<dbReference type="GO" id="GO:0003723">
    <property type="term" value="F:RNA binding"/>
    <property type="evidence" value="ECO:0007669"/>
    <property type="project" value="TreeGrafter"/>
</dbReference>